<dbReference type="InterPro" id="IPR013785">
    <property type="entry name" value="Aldolase_TIM"/>
</dbReference>
<sequence>MNIRSIFLCGLVFVSVVVSARDSRFTRHGAGPLYWMAYEQCFVTDSPLAEDRYQKSVDWVAKNFLSYGYDMVCTDGWIERAQTVNENGYITKYNDAWSHDFAYWIDYNKKKGLKTGIYYDPLWMSRKAYENNLPVKGSTKTTRDIKGNVNFNDYLYWVDTDKEGAEQWIKGYVRYFIDLGFSFLRIDFLNYYEDAYGTERYVKALRWIKEEAGDEIFISLVMPNCFDHAANEIPYGDLFRISEDVFGGGWDFISNRRRGIQQDRWAQWGNAFDGFVGFSDVAARGQIMMDGDFIRLNTCESDTERQFWVSLMAITGSPIAIADQYDTANGCERFYQNEEILALNKMGFSARPMSGNPSEIASSKWVGQLPNGEWIVGLFNREEEASNMSINFLRDLGIKEGKVSNIRDLWTHSDLGAFEGAYKVNIPAHGCRILRITSSCKRYQAEVAALRGSVKVQK</sequence>
<comment type="similarity">
    <text evidence="1">Belongs to the glycosyl hydrolase 27 family.</text>
</comment>
<dbReference type="EC" id="3.2.1.94" evidence="6"/>
<evidence type="ECO:0000313" key="6">
    <source>
        <dbReference type="EMBL" id="CUQ17489.1"/>
    </source>
</evidence>
<evidence type="ECO:0000256" key="2">
    <source>
        <dbReference type="ARBA" id="ARBA00022729"/>
    </source>
</evidence>
<organism evidence="6 7">
    <name type="scientific">Bacteroides thetaiotaomicron</name>
    <dbReference type="NCBI Taxonomy" id="818"/>
    <lineage>
        <taxon>Bacteria</taxon>
        <taxon>Pseudomonadati</taxon>
        <taxon>Bacteroidota</taxon>
        <taxon>Bacteroidia</taxon>
        <taxon>Bacteroidales</taxon>
        <taxon>Bacteroidaceae</taxon>
        <taxon>Bacteroides</taxon>
    </lineage>
</organism>
<keyword evidence="3 6" id="KW-0378">Hydrolase</keyword>
<dbReference type="RefSeq" id="WP_025868204.1">
    <property type="nucleotide sequence ID" value="NZ_CZAP01000027.1"/>
</dbReference>
<proteinExistence type="inferred from homology"/>
<dbReference type="Proteomes" id="UP000095576">
    <property type="component" value="Unassembled WGS sequence"/>
</dbReference>
<name>A0A174UEP4_BACT4</name>
<evidence type="ECO:0000259" key="5">
    <source>
        <dbReference type="Pfam" id="PF17801"/>
    </source>
</evidence>
<accession>A0A174UEP4</accession>
<reference evidence="6 7" key="1">
    <citation type="submission" date="2015-09" db="EMBL/GenBank/DDBJ databases">
        <authorList>
            <consortium name="Pathogen Informatics"/>
        </authorList>
    </citation>
    <scope>NUCLEOTIDE SEQUENCE [LARGE SCALE GENOMIC DNA]</scope>
    <source>
        <strain evidence="6 7">2789STDY5834899</strain>
    </source>
</reference>
<dbReference type="PANTHER" id="PTHR11452">
    <property type="entry name" value="ALPHA-GALACTOSIDASE/ALPHA-N-ACETYLGALACTOSAMINIDASE"/>
    <property type="match status" value="1"/>
</dbReference>
<dbReference type="InterPro" id="IPR041233">
    <property type="entry name" value="Melibiase_C"/>
</dbReference>
<dbReference type="InterPro" id="IPR013780">
    <property type="entry name" value="Glyco_hydro_b"/>
</dbReference>
<keyword evidence="2" id="KW-0732">Signal</keyword>
<dbReference type="AlphaFoldDB" id="A0A174UEP4"/>
<feature type="domain" description="Alpha galactosidase C-terminal" evidence="5">
    <location>
        <begin position="365"/>
        <end position="436"/>
    </location>
</feature>
<dbReference type="Gene3D" id="2.60.40.1180">
    <property type="entry name" value="Golgi alpha-mannosidase II"/>
    <property type="match status" value="1"/>
</dbReference>
<dbReference type="EMBL" id="CZAP01000027">
    <property type="protein sequence ID" value="CUQ17489.1"/>
    <property type="molecule type" value="Genomic_DNA"/>
</dbReference>
<dbReference type="GO" id="GO:0033923">
    <property type="term" value="F:glucan 1,6-alpha-isomaltosidase activity"/>
    <property type="evidence" value="ECO:0007669"/>
    <property type="project" value="UniProtKB-EC"/>
</dbReference>
<gene>
    <name evidence="6" type="primary">agl</name>
    <name evidence="6" type="ORF">ERS852511_04637</name>
</gene>
<dbReference type="PANTHER" id="PTHR11452:SF75">
    <property type="entry name" value="ALPHA-GALACTOSIDASE MEL1"/>
    <property type="match status" value="1"/>
</dbReference>
<dbReference type="Gene3D" id="3.20.20.70">
    <property type="entry name" value="Aldolase class I"/>
    <property type="match status" value="1"/>
</dbReference>
<keyword evidence="4 6" id="KW-0326">Glycosidase</keyword>
<dbReference type="Pfam" id="PF17801">
    <property type="entry name" value="Melibiase_C"/>
    <property type="match status" value="1"/>
</dbReference>
<dbReference type="InterPro" id="IPR017853">
    <property type="entry name" value="GH"/>
</dbReference>
<dbReference type="SUPFAM" id="SSF51445">
    <property type="entry name" value="(Trans)glycosidases"/>
    <property type="match status" value="1"/>
</dbReference>
<protein>
    <submittedName>
        <fullName evidence="6">Putative exported alpha-galactosidase</fullName>
        <ecNumber evidence="6">3.2.1.94</ecNumber>
    </submittedName>
</protein>
<dbReference type="InterPro" id="IPR002241">
    <property type="entry name" value="Glyco_hydro_27"/>
</dbReference>
<dbReference type="GO" id="GO:0005975">
    <property type="term" value="P:carbohydrate metabolic process"/>
    <property type="evidence" value="ECO:0007669"/>
    <property type="project" value="InterPro"/>
</dbReference>
<evidence type="ECO:0000313" key="7">
    <source>
        <dbReference type="Proteomes" id="UP000095576"/>
    </source>
</evidence>
<dbReference type="GeneID" id="82176293"/>
<dbReference type="SUPFAM" id="SSF51011">
    <property type="entry name" value="Glycosyl hydrolase domain"/>
    <property type="match status" value="1"/>
</dbReference>
<evidence type="ECO:0000256" key="3">
    <source>
        <dbReference type="ARBA" id="ARBA00022801"/>
    </source>
</evidence>
<evidence type="ECO:0000256" key="4">
    <source>
        <dbReference type="ARBA" id="ARBA00023295"/>
    </source>
</evidence>
<evidence type="ECO:0000256" key="1">
    <source>
        <dbReference type="ARBA" id="ARBA00009743"/>
    </source>
</evidence>